<dbReference type="GO" id="GO:0030479">
    <property type="term" value="C:actin cortical patch"/>
    <property type="evidence" value="ECO:0007669"/>
    <property type="project" value="TreeGrafter"/>
</dbReference>
<dbReference type="PANTHER" id="PTHR28208:SF3">
    <property type="entry name" value="PHOSPHATIDATE PHOSPHATASE APP1"/>
    <property type="match status" value="1"/>
</dbReference>
<dbReference type="STRING" id="933852.A0A0C2WRJ7"/>
<dbReference type="PANTHER" id="PTHR28208">
    <property type="entry name" value="PHOSPHATIDATE PHOSPHATASE APP1"/>
    <property type="match status" value="1"/>
</dbReference>
<evidence type="ECO:0000313" key="5">
    <source>
        <dbReference type="Proteomes" id="UP000054097"/>
    </source>
</evidence>
<dbReference type="OrthoDB" id="2117591at2759"/>
<keyword evidence="5" id="KW-1185">Reference proteome</keyword>
<sequence length="668" mass="74240">MSEHSRNLRAFAGTQFTRLASSNAVNRAYDLASKAKGAVEQAATNSQPSTPPNGPSGQQQSWKQWALEKIPGRGPPVVGVEAVHLFPGWATRRSQNRDAGFVLDLHIAGFASSLRPPEQATRSAKAFMAIARRMAALPPLPPNAAPYVSQPQFSASTQDILRSQVPEEEREAEELQALKAELEEIPPELRPSISREMAAAPQSVPMELDQLRRMHANLDMRLQPFWASGVPNRPVILTIFSAEEEDKDQVIQATSYSPLKPGIRPLFTIQTSTDAQGTFMQQISIPYETICTNPHGLGIAFGEYHTEPKLIIQAELKPQPQPINLLESSEYFDTPKTIATHISVPISNHRVRVISDIDDTVKTADVLSGVKKIFNNVFVKGLEELVVPGMSTFYQKLHDRGVRFHYVSNSPFGLLPILMEFLQVAGLPQGSLKLRFYGGRSLFGGLWEPAGERKRGGVVHVLDNFIDSKFFLIGDTGEQDLELYVDLAKDRPDQILGVFLRDVVPHVTPSNNKLVDDQLTDEPLSMDPMDPSPVTLPPVRASTPGSRSSSGSASRQPPSYTPYVPRSRSGTDPKRAVQQQPQQMPAMQMRRSFIDDEPYHPGRDPWLQNGGDTSQMSPAEKLRWNLEQRIARARQVMPPHIAFRVFRDPEELNDVFTIIDSLDFPIHG</sequence>
<feature type="region of interest" description="Disordered" evidence="2">
    <location>
        <begin position="39"/>
        <end position="62"/>
    </location>
</feature>
<feature type="region of interest" description="Disordered" evidence="2">
    <location>
        <begin position="510"/>
        <end position="616"/>
    </location>
</feature>
<reference evidence="4 5" key="1">
    <citation type="submission" date="2014-04" db="EMBL/GenBank/DDBJ databases">
        <authorList>
            <consortium name="DOE Joint Genome Institute"/>
            <person name="Kuo A."/>
            <person name="Zuccaro A."/>
            <person name="Kohler A."/>
            <person name="Nagy L.G."/>
            <person name="Floudas D."/>
            <person name="Copeland A."/>
            <person name="Barry K.W."/>
            <person name="Cichocki N."/>
            <person name="Veneault-Fourrey C."/>
            <person name="LaButti K."/>
            <person name="Lindquist E.A."/>
            <person name="Lipzen A."/>
            <person name="Lundell T."/>
            <person name="Morin E."/>
            <person name="Murat C."/>
            <person name="Sun H."/>
            <person name="Tunlid A."/>
            <person name="Henrissat B."/>
            <person name="Grigoriev I.V."/>
            <person name="Hibbett D.S."/>
            <person name="Martin F."/>
            <person name="Nordberg H.P."/>
            <person name="Cantor M.N."/>
            <person name="Hua S.X."/>
        </authorList>
    </citation>
    <scope>NUCLEOTIDE SEQUENCE [LARGE SCALE GENOMIC DNA]</scope>
    <source>
        <strain evidence="4 5">MAFF 305830</strain>
    </source>
</reference>
<protein>
    <recommendedName>
        <fullName evidence="3">Phosphatidate phosphatase APP1 catalytic domain-containing protein</fullName>
    </recommendedName>
</protein>
<feature type="non-terminal residue" evidence="4">
    <location>
        <position position="1"/>
    </location>
</feature>
<evidence type="ECO:0000256" key="2">
    <source>
        <dbReference type="SAM" id="MobiDB-lite"/>
    </source>
</evidence>
<name>A0A0C2WRJ7_SERVB</name>
<organism evidence="4 5">
    <name type="scientific">Serendipita vermifera MAFF 305830</name>
    <dbReference type="NCBI Taxonomy" id="933852"/>
    <lineage>
        <taxon>Eukaryota</taxon>
        <taxon>Fungi</taxon>
        <taxon>Dikarya</taxon>
        <taxon>Basidiomycota</taxon>
        <taxon>Agaricomycotina</taxon>
        <taxon>Agaricomycetes</taxon>
        <taxon>Sebacinales</taxon>
        <taxon>Serendipitaceae</taxon>
        <taxon>Serendipita</taxon>
    </lineage>
</organism>
<evidence type="ECO:0000313" key="4">
    <source>
        <dbReference type="EMBL" id="KIM20202.1"/>
    </source>
</evidence>
<evidence type="ECO:0000256" key="1">
    <source>
        <dbReference type="SAM" id="Coils"/>
    </source>
</evidence>
<evidence type="ECO:0000259" key="3">
    <source>
        <dbReference type="Pfam" id="PF09949"/>
    </source>
</evidence>
<dbReference type="InterPro" id="IPR052935">
    <property type="entry name" value="Mg2+_PAP"/>
</dbReference>
<dbReference type="HOGENOM" id="CLU_017236_0_0_1"/>
<dbReference type="AlphaFoldDB" id="A0A0C2WRJ7"/>
<dbReference type="GO" id="GO:0008195">
    <property type="term" value="F:phosphatidate phosphatase activity"/>
    <property type="evidence" value="ECO:0007669"/>
    <property type="project" value="InterPro"/>
</dbReference>
<keyword evidence="1" id="KW-0175">Coiled coil</keyword>
<gene>
    <name evidence="4" type="ORF">M408DRAFT_334076</name>
</gene>
<dbReference type="InterPro" id="IPR019236">
    <property type="entry name" value="APP1_cat"/>
</dbReference>
<feature type="compositionally biased region" description="Low complexity" evidence="2">
    <location>
        <begin position="540"/>
        <end position="558"/>
    </location>
</feature>
<dbReference type="EMBL" id="KN824462">
    <property type="protein sequence ID" value="KIM20202.1"/>
    <property type="molecule type" value="Genomic_DNA"/>
</dbReference>
<reference evidence="5" key="2">
    <citation type="submission" date="2015-01" db="EMBL/GenBank/DDBJ databases">
        <title>Evolutionary Origins and Diversification of the Mycorrhizal Mutualists.</title>
        <authorList>
            <consortium name="DOE Joint Genome Institute"/>
            <consortium name="Mycorrhizal Genomics Consortium"/>
            <person name="Kohler A."/>
            <person name="Kuo A."/>
            <person name="Nagy L.G."/>
            <person name="Floudas D."/>
            <person name="Copeland A."/>
            <person name="Barry K.W."/>
            <person name="Cichocki N."/>
            <person name="Veneault-Fourrey C."/>
            <person name="LaButti K."/>
            <person name="Lindquist E.A."/>
            <person name="Lipzen A."/>
            <person name="Lundell T."/>
            <person name="Morin E."/>
            <person name="Murat C."/>
            <person name="Riley R."/>
            <person name="Ohm R."/>
            <person name="Sun H."/>
            <person name="Tunlid A."/>
            <person name="Henrissat B."/>
            <person name="Grigoriev I.V."/>
            <person name="Hibbett D.S."/>
            <person name="Martin F."/>
        </authorList>
    </citation>
    <scope>NUCLEOTIDE SEQUENCE [LARGE SCALE GENOMIC DNA]</scope>
    <source>
        <strain evidence="5">MAFF 305830</strain>
    </source>
</reference>
<accession>A0A0C2WRJ7</accession>
<dbReference type="Pfam" id="PF09949">
    <property type="entry name" value="APP1_cat"/>
    <property type="match status" value="1"/>
</dbReference>
<feature type="domain" description="Phosphatidate phosphatase APP1 catalytic" evidence="3">
    <location>
        <begin position="351"/>
        <end position="502"/>
    </location>
</feature>
<feature type="coiled-coil region" evidence="1">
    <location>
        <begin position="158"/>
        <end position="185"/>
    </location>
</feature>
<feature type="compositionally biased region" description="Basic and acidic residues" evidence="2">
    <location>
        <begin position="592"/>
        <end position="603"/>
    </location>
</feature>
<dbReference type="Proteomes" id="UP000054097">
    <property type="component" value="Unassembled WGS sequence"/>
</dbReference>
<feature type="compositionally biased region" description="Low complexity" evidence="2">
    <location>
        <begin position="578"/>
        <end position="589"/>
    </location>
</feature>
<proteinExistence type="predicted"/>